<organism evidence="1 2">
    <name type="scientific">Tessaracoccus bendigoensis DSM 12906</name>
    <dbReference type="NCBI Taxonomy" id="1123357"/>
    <lineage>
        <taxon>Bacteria</taxon>
        <taxon>Bacillati</taxon>
        <taxon>Actinomycetota</taxon>
        <taxon>Actinomycetes</taxon>
        <taxon>Propionibacteriales</taxon>
        <taxon>Propionibacteriaceae</taxon>
        <taxon>Tessaracoccus</taxon>
    </lineage>
</organism>
<proteinExistence type="predicted"/>
<evidence type="ECO:0000313" key="1">
    <source>
        <dbReference type="EMBL" id="SHJ57410.1"/>
    </source>
</evidence>
<gene>
    <name evidence="1" type="ORF">SAMN02745244_02801</name>
</gene>
<dbReference type="STRING" id="1123357.SAMN02745244_02801"/>
<accession>A0A1M6KEP1</accession>
<keyword evidence="2" id="KW-1185">Reference proteome</keyword>
<dbReference type="EMBL" id="FQZG01000059">
    <property type="protein sequence ID" value="SHJ57410.1"/>
    <property type="molecule type" value="Genomic_DNA"/>
</dbReference>
<evidence type="ECO:0000313" key="2">
    <source>
        <dbReference type="Proteomes" id="UP000184512"/>
    </source>
</evidence>
<protein>
    <submittedName>
        <fullName evidence="1">Uncharacterized protein</fullName>
    </submittedName>
</protein>
<dbReference type="AlphaFoldDB" id="A0A1M6KEP1"/>
<dbReference type="InterPro" id="IPR045684">
    <property type="entry name" value="DUF6191"/>
</dbReference>
<dbReference type="OrthoDB" id="3733514at2"/>
<sequence length="63" mass="6703">MTDFISIFQPGMQYVREQRDFDKVRVVEAPSGAPGTTSIDLDAGTAIVVAQRCDATPEDAGGT</sequence>
<dbReference type="Pfam" id="PF19690">
    <property type="entry name" value="DUF6191"/>
    <property type="match status" value="1"/>
</dbReference>
<dbReference type="RefSeq" id="WP_073189372.1">
    <property type="nucleotide sequence ID" value="NZ_FQZG01000059.1"/>
</dbReference>
<name>A0A1M6KEP1_9ACTN</name>
<dbReference type="Proteomes" id="UP000184512">
    <property type="component" value="Unassembled WGS sequence"/>
</dbReference>
<reference evidence="1 2" key="1">
    <citation type="submission" date="2016-11" db="EMBL/GenBank/DDBJ databases">
        <authorList>
            <person name="Jaros S."/>
            <person name="Januszkiewicz K."/>
            <person name="Wedrychowicz H."/>
        </authorList>
    </citation>
    <scope>NUCLEOTIDE SEQUENCE [LARGE SCALE GENOMIC DNA]</scope>
    <source>
        <strain evidence="1 2">DSM 12906</strain>
    </source>
</reference>